<evidence type="ECO:0000256" key="2">
    <source>
        <dbReference type="ARBA" id="ARBA00022645"/>
    </source>
</evidence>
<dbReference type="Pfam" id="PF00450">
    <property type="entry name" value="Peptidase_S10"/>
    <property type="match status" value="1"/>
</dbReference>
<dbReference type="EC" id="3.4.16.-" evidence="7"/>
<reference evidence="9" key="2">
    <citation type="submission" date="2020-05" db="UniProtKB">
        <authorList>
            <consortium name="EnsemblMetazoa"/>
        </authorList>
    </citation>
    <scope>IDENTIFICATION</scope>
    <source>
        <strain evidence="9">wikel</strain>
    </source>
</reference>
<dbReference type="EnsemblMetazoa" id="ISCW001417-RA">
    <property type="protein sequence ID" value="ISCW001417-PA"/>
    <property type="gene ID" value="ISCW001417"/>
</dbReference>
<evidence type="ECO:0000256" key="7">
    <source>
        <dbReference type="RuleBase" id="RU361156"/>
    </source>
</evidence>
<sequence>KRVYCLSRLQMSEQQFYVQVHFANLLFVDNPVGAGYSYVTNDGAYARNESQIADDLVALLSVFLTKLPEFQVVPLYIFGESYGGKMAAIFALALNKAVSSGQIRCQLRGVVLGDGWLSPIDSTATWGPYLYTMASSSLCHCKARQTSGVHMALLQALAMGEVTLIVSRLLCQPIDTGHT</sequence>
<keyword evidence="6" id="KW-0325">Glycoprotein</keyword>
<dbReference type="FunFam" id="3.40.50.1820:FF:000904">
    <property type="entry name" value="Carboxypeptidase"/>
    <property type="match status" value="1"/>
</dbReference>
<dbReference type="EMBL" id="DS641890">
    <property type="protein sequence ID" value="EEC01894.1"/>
    <property type="molecule type" value="Genomic_DNA"/>
</dbReference>
<protein>
    <recommendedName>
        <fullName evidence="7">Carboxypeptidase</fullName>
        <ecNumber evidence="7">3.4.16.-</ecNumber>
    </recommendedName>
</protein>
<keyword evidence="10" id="KW-1185">Reference proteome</keyword>
<evidence type="ECO:0000256" key="5">
    <source>
        <dbReference type="ARBA" id="ARBA00022801"/>
    </source>
</evidence>
<dbReference type="VEuPathDB" id="VectorBase:ISCW001417"/>
<evidence type="ECO:0000256" key="4">
    <source>
        <dbReference type="ARBA" id="ARBA00022729"/>
    </source>
</evidence>
<keyword evidence="3 7" id="KW-0645">Protease</keyword>
<dbReference type="InterPro" id="IPR018202">
    <property type="entry name" value="Ser_caboxypep_ser_AS"/>
</dbReference>
<proteinExistence type="inferred from homology"/>
<keyword evidence="5 7" id="KW-0378">Hydrolase</keyword>
<evidence type="ECO:0000256" key="3">
    <source>
        <dbReference type="ARBA" id="ARBA00022670"/>
    </source>
</evidence>
<keyword evidence="4" id="KW-0732">Signal</keyword>
<dbReference type="VEuPathDB" id="VectorBase:ISCP_011359"/>
<dbReference type="EMBL" id="ABJB010394474">
    <property type="status" value="NOT_ANNOTATED_CDS"/>
    <property type="molecule type" value="Genomic_DNA"/>
</dbReference>
<evidence type="ECO:0000313" key="9">
    <source>
        <dbReference type="EnsemblMetazoa" id="ISCW001417-PA"/>
    </source>
</evidence>
<dbReference type="PANTHER" id="PTHR11802:SF3">
    <property type="entry name" value="RETINOID-INDUCIBLE SERINE CARBOXYPEPTIDASE"/>
    <property type="match status" value="1"/>
</dbReference>
<dbReference type="Gene3D" id="3.40.50.1820">
    <property type="entry name" value="alpha/beta hydrolase"/>
    <property type="match status" value="1"/>
</dbReference>
<name>B7P5M2_IXOSC</name>
<dbReference type="Proteomes" id="UP000001555">
    <property type="component" value="Unassembled WGS sequence"/>
</dbReference>
<reference evidence="8 10" key="1">
    <citation type="submission" date="2008-03" db="EMBL/GenBank/DDBJ databases">
        <title>Annotation of Ixodes scapularis.</title>
        <authorList>
            <consortium name="Ixodes scapularis Genome Project Consortium"/>
            <person name="Caler E."/>
            <person name="Hannick L.I."/>
            <person name="Bidwell S."/>
            <person name="Joardar V."/>
            <person name="Thiagarajan M."/>
            <person name="Amedeo P."/>
            <person name="Galinsky K.J."/>
            <person name="Schobel S."/>
            <person name="Inman J."/>
            <person name="Hostetler J."/>
            <person name="Miller J."/>
            <person name="Hammond M."/>
            <person name="Megy K."/>
            <person name="Lawson D."/>
            <person name="Kodira C."/>
            <person name="Sutton G."/>
            <person name="Meyer J."/>
            <person name="Hill C.A."/>
            <person name="Birren B."/>
            <person name="Nene V."/>
            <person name="Collins F."/>
            <person name="Alarcon-Chaidez F."/>
            <person name="Wikel S."/>
            <person name="Strausberg R."/>
        </authorList>
    </citation>
    <scope>NUCLEOTIDE SEQUENCE [LARGE SCALE GENOMIC DNA]</scope>
    <source>
        <strain evidence="10">Wikel</strain>
        <strain evidence="8">Wikel colony</strain>
    </source>
</reference>
<dbReference type="SUPFAM" id="SSF53474">
    <property type="entry name" value="alpha/beta-Hydrolases"/>
    <property type="match status" value="1"/>
</dbReference>
<keyword evidence="2 7" id="KW-0121">Carboxypeptidase</keyword>
<dbReference type="GO" id="GO:0006508">
    <property type="term" value="P:proteolysis"/>
    <property type="evidence" value="ECO:0007669"/>
    <property type="project" value="UniProtKB-KW"/>
</dbReference>
<dbReference type="STRING" id="6945.B7P5M2"/>
<dbReference type="PANTHER" id="PTHR11802">
    <property type="entry name" value="SERINE PROTEASE FAMILY S10 SERINE CARBOXYPEPTIDASE"/>
    <property type="match status" value="1"/>
</dbReference>
<dbReference type="PaxDb" id="6945-B7P5M2"/>
<dbReference type="PROSITE" id="PS00131">
    <property type="entry name" value="CARBOXYPEPT_SER_SER"/>
    <property type="match status" value="1"/>
</dbReference>
<dbReference type="GO" id="GO:0004185">
    <property type="term" value="F:serine-type carboxypeptidase activity"/>
    <property type="evidence" value="ECO:0007669"/>
    <property type="project" value="UniProtKB-UniRule"/>
</dbReference>
<dbReference type="HOGENOM" id="CLU_1507084_0_0_1"/>
<dbReference type="VEuPathDB" id="VectorBase:ISCI001417"/>
<organism>
    <name type="scientific">Ixodes scapularis</name>
    <name type="common">Black-legged tick</name>
    <name type="synonym">Deer tick</name>
    <dbReference type="NCBI Taxonomy" id="6945"/>
    <lineage>
        <taxon>Eukaryota</taxon>
        <taxon>Metazoa</taxon>
        <taxon>Ecdysozoa</taxon>
        <taxon>Arthropoda</taxon>
        <taxon>Chelicerata</taxon>
        <taxon>Arachnida</taxon>
        <taxon>Acari</taxon>
        <taxon>Parasitiformes</taxon>
        <taxon>Ixodida</taxon>
        <taxon>Ixodoidea</taxon>
        <taxon>Ixodidae</taxon>
        <taxon>Ixodinae</taxon>
        <taxon>Ixodes</taxon>
    </lineage>
</organism>
<evidence type="ECO:0000313" key="8">
    <source>
        <dbReference type="EMBL" id="EEC01894.1"/>
    </source>
</evidence>
<evidence type="ECO:0000256" key="6">
    <source>
        <dbReference type="ARBA" id="ARBA00023180"/>
    </source>
</evidence>
<dbReference type="PRINTS" id="PR00724">
    <property type="entry name" value="CRBOXYPTASEC"/>
</dbReference>
<comment type="similarity">
    <text evidence="1 7">Belongs to the peptidase S10 family.</text>
</comment>
<dbReference type="InterPro" id="IPR029058">
    <property type="entry name" value="AB_hydrolase_fold"/>
</dbReference>
<evidence type="ECO:0000256" key="1">
    <source>
        <dbReference type="ARBA" id="ARBA00009431"/>
    </source>
</evidence>
<accession>B7P5M2</accession>
<dbReference type="OrthoDB" id="443318at2759"/>
<gene>
    <name evidence="8" type="ORF">IscW_ISCW001417</name>
</gene>
<dbReference type="AlphaFoldDB" id="B7P5M2"/>
<evidence type="ECO:0000313" key="10">
    <source>
        <dbReference type="Proteomes" id="UP000001555"/>
    </source>
</evidence>
<dbReference type="InterPro" id="IPR001563">
    <property type="entry name" value="Peptidase_S10"/>
</dbReference>
<feature type="non-terminal residue" evidence="8">
    <location>
        <position position="1"/>
    </location>
</feature>
<dbReference type="InParanoid" id="B7P5M2"/>